<organism evidence="1 2">
    <name type="scientific">Phytophthora cactorum</name>
    <dbReference type="NCBI Taxonomy" id="29920"/>
    <lineage>
        <taxon>Eukaryota</taxon>
        <taxon>Sar</taxon>
        <taxon>Stramenopiles</taxon>
        <taxon>Oomycota</taxon>
        <taxon>Peronosporomycetes</taxon>
        <taxon>Peronosporales</taxon>
        <taxon>Peronosporaceae</taxon>
        <taxon>Phytophthora</taxon>
    </lineage>
</organism>
<dbReference type="EMBL" id="JAENGZ010000543">
    <property type="protein sequence ID" value="KAG6957445.1"/>
    <property type="molecule type" value="Genomic_DNA"/>
</dbReference>
<gene>
    <name evidence="1" type="ORF">JG687_00009974</name>
</gene>
<accession>A0A8T1U833</accession>
<name>A0A8T1U833_9STRA</name>
<reference evidence="1" key="1">
    <citation type="submission" date="2021-01" db="EMBL/GenBank/DDBJ databases">
        <title>Phytophthora aleatoria, a newly-described species from Pinus radiata is distinct from Phytophthora cactorum isolates based on comparative genomics.</title>
        <authorList>
            <person name="Mcdougal R."/>
            <person name="Panda P."/>
            <person name="Williams N."/>
            <person name="Studholme D.J."/>
        </authorList>
    </citation>
    <scope>NUCLEOTIDE SEQUENCE</scope>
    <source>
        <strain evidence="1">NZFS 3830</strain>
    </source>
</reference>
<evidence type="ECO:0000313" key="2">
    <source>
        <dbReference type="Proteomes" id="UP000688947"/>
    </source>
</evidence>
<comment type="caution">
    <text evidence="1">The sequence shown here is derived from an EMBL/GenBank/DDBJ whole genome shotgun (WGS) entry which is preliminary data.</text>
</comment>
<sequence>MVQRTMEIFKWMEWIVARNEALSEVGRPDDELVGFGYVHLVEDIGAIHVPHDYQSGGTNRGGYGREPWDHF</sequence>
<protein>
    <submittedName>
        <fullName evidence="1">Uncharacterized protein</fullName>
    </submittedName>
</protein>
<dbReference type="Proteomes" id="UP000688947">
    <property type="component" value="Unassembled WGS sequence"/>
</dbReference>
<proteinExistence type="predicted"/>
<dbReference type="AlphaFoldDB" id="A0A8T1U833"/>
<evidence type="ECO:0000313" key="1">
    <source>
        <dbReference type="EMBL" id="KAG6957445.1"/>
    </source>
</evidence>